<feature type="region of interest" description="Disordered" evidence="6">
    <location>
        <begin position="1"/>
        <end position="28"/>
    </location>
</feature>
<evidence type="ECO:0000313" key="9">
    <source>
        <dbReference type="EMBL" id="XDQ03575.1"/>
    </source>
</evidence>
<organism evidence="9">
    <name type="scientific">Streptomyces sp. R08</name>
    <dbReference type="NCBI Taxonomy" id="3238624"/>
    <lineage>
        <taxon>Bacteria</taxon>
        <taxon>Bacillati</taxon>
        <taxon>Actinomycetota</taxon>
        <taxon>Actinomycetes</taxon>
        <taxon>Kitasatosporales</taxon>
        <taxon>Streptomycetaceae</taxon>
        <taxon>Streptomyces</taxon>
    </lineage>
</organism>
<dbReference type="Gene3D" id="1.10.1740.10">
    <property type="match status" value="1"/>
</dbReference>
<gene>
    <name evidence="9" type="primary">sigJ</name>
    <name evidence="9" type="ORF">AB5J58_26985</name>
</gene>
<dbReference type="NCBIfam" id="TIGR02937">
    <property type="entry name" value="sigma70-ECF"/>
    <property type="match status" value="1"/>
</dbReference>
<dbReference type="Gene3D" id="1.10.10.10">
    <property type="entry name" value="Winged helix-like DNA-binding domain superfamily/Winged helix DNA-binding domain"/>
    <property type="match status" value="1"/>
</dbReference>
<evidence type="ECO:0000256" key="6">
    <source>
        <dbReference type="SAM" id="MobiDB-lite"/>
    </source>
</evidence>
<sequence length="333" mass="35504">MIAAVSTSPGSDQENDQRTGQGPDPTLGSLMAERRHLLNLGYRMLGSVQDAEDVVQETYARWYALSEEAQRAIDVPMAWLTRVASRICLDQLGSARARRERYTGEWLPEPVRHGAGWASTGGSGADDPADRITLDESVSMGMLVLLDSITPAERVAFVLHDVFGLPFAEIAETVGRTPAACRQLASTARRRLAHRPLGSSTAAEHGRVVTAFREACETGDLDALVALLDPAVESRSDGGGKVRAALRPVVGRDKVARLFLGLMRREPEMELVEDDVNGTPGVAVRIDGTTFAVLAVGVRGGLITDLWLVVNPDKLGAWNGERGEGGAGVGGAS</sequence>
<dbReference type="InterPro" id="IPR013324">
    <property type="entry name" value="RNA_pol_sigma_r3/r4-like"/>
</dbReference>
<dbReference type="NCBIfam" id="NF007214">
    <property type="entry name" value="PRK09636.1"/>
    <property type="match status" value="1"/>
</dbReference>
<comment type="similarity">
    <text evidence="1">Belongs to the sigma-70 factor family. ECF subfamily.</text>
</comment>
<feature type="domain" description="RNA polymerase sigma factor 70 region 4 type 2" evidence="8">
    <location>
        <begin position="144"/>
        <end position="192"/>
    </location>
</feature>
<reference evidence="9" key="1">
    <citation type="submission" date="2024-07" db="EMBL/GenBank/DDBJ databases">
        <authorList>
            <person name="Yu S.T."/>
        </authorList>
    </citation>
    <scope>NUCLEOTIDE SEQUENCE</scope>
    <source>
        <strain evidence="9">R08</strain>
    </source>
</reference>
<dbReference type="InterPro" id="IPR014284">
    <property type="entry name" value="RNA_pol_sigma-70_dom"/>
</dbReference>
<dbReference type="InterPro" id="IPR013325">
    <property type="entry name" value="RNA_pol_sigma_r2"/>
</dbReference>
<protein>
    <submittedName>
        <fullName evidence="9">RNA polymerase sigma factor SigJ</fullName>
    </submittedName>
</protein>
<dbReference type="SUPFAM" id="SSF54427">
    <property type="entry name" value="NTF2-like"/>
    <property type="match status" value="1"/>
</dbReference>
<dbReference type="SUPFAM" id="SSF88659">
    <property type="entry name" value="Sigma3 and sigma4 domains of RNA polymerase sigma factors"/>
    <property type="match status" value="1"/>
</dbReference>
<dbReference type="InterPro" id="IPR036388">
    <property type="entry name" value="WH-like_DNA-bd_sf"/>
</dbReference>
<evidence type="ECO:0000259" key="8">
    <source>
        <dbReference type="Pfam" id="PF08281"/>
    </source>
</evidence>
<accession>A0AB39MCP0</accession>
<dbReference type="GO" id="GO:0003677">
    <property type="term" value="F:DNA binding"/>
    <property type="evidence" value="ECO:0007669"/>
    <property type="project" value="InterPro"/>
</dbReference>
<dbReference type="PANTHER" id="PTHR30173:SF43">
    <property type="entry name" value="ECF RNA POLYMERASE SIGMA FACTOR SIGI-RELATED"/>
    <property type="match status" value="1"/>
</dbReference>
<evidence type="ECO:0000256" key="1">
    <source>
        <dbReference type="ARBA" id="ARBA00010641"/>
    </source>
</evidence>
<proteinExistence type="inferred from homology"/>
<dbReference type="SUPFAM" id="SSF88946">
    <property type="entry name" value="Sigma2 domain of RNA polymerase sigma factors"/>
    <property type="match status" value="1"/>
</dbReference>
<feature type="domain" description="RNA polymerase sigma-70 region 2" evidence="7">
    <location>
        <begin position="33"/>
        <end position="96"/>
    </location>
</feature>
<name>A0AB39MCP0_9ACTN</name>
<dbReference type="InterPro" id="IPR013249">
    <property type="entry name" value="RNA_pol_sigma70_r4_t2"/>
</dbReference>
<dbReference type="Pfam" id="PF04542">
    <property type="entry name" value="Sigma70_r2"/>
    <property type="match status" value="1"/>
</dbReference>
<feature type="compositionally biased region" description="Polar residues" evidence="6">
    <location>
        <begin position="1"/>
        <end position="12"/>
    </location>
</feature>
<dbReference type="InterPro" id="IPR052704">
    <property type="entry name" value="ECF_Sigma-70_Domain"/>
</dbReference>
<dbReference type="GO" id="GO:0006352">
    <property type="term" value="P:DNA-templated transcription initiation"/>
    <property type="evidence" value="ECO:0007669"/>
    <property type="project" value="InterPro"/>
</dbReference>
<dbReference type="InterPro" id="IPR032710">
    <property type="entry name" value="NTF2-like_dom_sf"/>
</dbReference>
<dbReference type="RefSeq" id="WP_369189424.1">
    <property type="nucleotide sequence ID" value="NZ_CP163431.1"/>
</dbReference>
<keyword evidence="3" id="KW-0805">Transcription regulation</keyword>
<evidence type="ECO:0000256" key="5">
    <source>
        <dbReference type="ARBA" id="ARBA00023163"/>
    </source>
</evidence>
<keyword evidence="5" id="KW-0804">Transcription</keyword>
<dbReference type="EMBL" id="CP163431">
    <property type="protein sequence ID" value="XDQ03575.1"/>
    <property type="molecule type" value="Genomic_DNA"/>
</dbReference>
<dbReference type="Pfam" id="PF08281">
    <property type="entry name" value="Sigma70_r4_2"/>
    <property type="match status" value="1"/>
</dbReference>
<evidence type="ECO:0000256" key="3">
    <source>
        <dbReference type="ARBA" id="ARBA00023015"/>
    </source>
</evidence>
<dbReference type="AlphaFoldDB" id="A0AB39MCP0"/>
<evidence type="ECO:0000256" key="4">
    <source>
        <dbReference type="ARBA" id="ARBA00023082"/>
    </source>
</evidence>
<evidence type="ECO:0000256" key="2">
    <source>
        <dbReference type="ARBA" id="ARBA00011344"/>
    </source>
</evidence>
<dbReference type="GO" id="GO:0016987">
    <property type="term" value="F:sigma factor activity"/>
    <property type="evidence" value="ECO:0007669"/>
    <property type="project" value="UniProtKB-KW"/>
</dbReference>
<comment type="subunit">
    <text evidence="2">Interacts transiently with the RNA polymerase catalytic core formed by RpoA, RpoB, RpoC and RpoZ (2 alpha, 1 beta, 1 beta' and 1 omega subunit) to form the RNA polymerase holoenzyme that can initiate transcription.</text>
</comment>
<dbReference type="Gene3D" id="3.10.450.50">
    <property type="match status" value="1"/>
</dbReference>
<dbReference type="PANTHER" id="PTHR30173">
    <property type="entry name" value="SIGMA 19 FACTOR"/>
    <property type="match status" value="1"/>
</dbReference>
<keyword evidence="4" id="KW-0731">Sigma factor</keyword>
<dbReference type="InterPro" id="IPR007627">
    <property type="entry name" value="RNA_pol_sigma70_r2"/>
</dbReference>
<evidence type="ECO:0000259" key="7">
    <source>
        <dbReference type="Pfam" id="PF04542"/>
    </source>
</evidence>